<accession>A0AAD6IUY4</accession>
<reference evidence="1" key="1">
    <citation type="submission" date="2023-01" db="EMBL/GenBank/DDBJ databases">
        <title>The chitinases involved in constricting ring structure development in the nematode-trapping fungus Drechslerella dactyloides.</title>
        <authorList>
            <person name="Wang R."/>
            <person name="Zhang L."/>
            <person name="Tang P."/>
            <person name="Li S."/>
            <person name="Liang L."/>
        </authorList>
    </citation>
    <scope>NUCLEOTIDE SEQUENCE</scope>
    <source>
        <strain evidence="1">YMF1.00031</strain>
    </source>
</reference>
<gene>
    <name evidence="1" type="ORF">Dda_6116</name>
</gene>
<organism evidence="1 2">
    <name type="scientific">Drechslerella dactyloides</name>
    <name type="common">Nematode-trapping fungus</name>
    <name type="synonym">Arthrobotrys dactyloides</name>
    <dbReference type="NCBI Taxonomy" id="74499"/>
    <lineage>
        <taxon>Eukaryota</taxon>
        <taxon>Fungi</taxon>
        <taxon>Dikarya</taxon>
        <taxon>Ascomycota</taxon>
        <taxon>Pezizomycotina</taxon>
        <taxon>Orbiliomycetes</taxon>
        <taxon>Orbiliales</taxon>
        <taxon>Orbiliaceae</taxon>
        <taxon>Drechslerella</taxon>
    </lineage>
</organism>
<sequence length="104" mass="11742">MSDLFYDNDTDWQLPTGGDGKIQGSDPYAVQVNQTYSSNVQAYDPPRDALVDRFVDNAVRDFRATGARNLSVIRANGQDEFVHVCDGRAGCSYCYTAMRNRTYW</sequence>
<protein>
    <submittedName>
        <fullName evidence="1">Uncharacterized protein</fullName>
    </submittedName>
</protein>
<name>A0AAD6IUY4_DREDA</name>
<dbReference type="AlphaFoldDB" id="A0AAD6IUY4"/>
<dbReference type="EMBL" id="JAQGDS010000007">
    <property type="protein sequence ID" value="KAJ6259218.1"/>
    <property type="molecule type" value="Genomic_DNA"/>
</dbReference>
<keyword evidence="2" id="KW-1185">Reference proteome</keyword>
<dbReference type="Proteomes" id="UP001221413">
    <property type="component" value="Unassembled WGS sequence"/>
</dbReference>
<proteinExistence type="predicted"/>
<evidence type="ECO:0000313" key="1">
    <source>
        <dbReference type="EMBL" id="KAJ6259218.1"/>
    </source>
</evidence>
<evidence type="ECO:0000313" key="2">
    <source>
        <dbReference type="Proteomes" id="UP001221413"/>
    </source>
</evidence>
<comment type="caution">
    <text evidence="1">The sequence shown here is derived from an EMBL/GenBank/DDBJ whole genome shotgun (WGS) entry which is preliminary data.</text>
</comment>